<dbReference type="RefSeq" id="WP_197005123.1">
    <property type="nucleotide sequence ID" value="NZ_BONS01000017.1"/>
</dbReference>
<proteinExistence type="predicted"/>
<evidence type="ECO:0000256" key="3">
    <source>
        <dbReference type="ARBA" id="ARBA00023121"/>
    </source>
</evidence>
<evidence type="ECO:0000256" key="4">
    <source>
        <dbReference type="ARBA" id="ARBA00023136"/>
    </source>
</evidence>
<comment type="subcellular location">
    <subcellularLocation>
        <location evidence="1">Golgi apparatus membrane</location>
        <topology evidence="1">Peripheral membrane protein</topology>
        <orientation evidence="1">Cytoplasmic side</orientation>
    </subcellularLocation>
</comment>
<evidence type="ECO:0000313" key="6">
    <source>
        <dbReference type="Proteomes" id="UP000622552"/>
    </source>
</evidence>
<evidence type="ECO:0000313" key="5">
    <source>
        <dbReference type="EMBL" id="MBG6138350.1"/>
    </source>
</evidence>
<dbReference type="Pfam" id="PF05719">
    <property type="entry name" value="GPP34"/>
    <property type="match status" value="1"/>
</dbReference>
<comment type="caution">
    <text evidence="5">The sequence shown here is derived from an EMBL/GenBank/DDBJ whole genome shotgun (WGS) entry which is preliminary data.</text>
</comment>
<dbReference type="GO" id="GO:0012505">
    <property type="term" value="C:endomembrane system"/>
    <property type="evidence" value="ECO:0007669"/>
    <property type="project" value="UniProtKB-ARBA"/>
</dbReference>
<gene>
    <name evidence="5" type="ORF">IW245_004544</name>
</gene>
<sequence>MADGLYLAAHHHATGHALLGDGVLGVGLAGCLLGEALLREYLWLDAGRLRVDPATQTPVDAVVHMVVAEVRAEPGRLAADWLPALSDSALGWVRRRLVRARTLRVEERRMRSPRLVPALPGNVELRGIRLRRAVRHPHELTDADVLLLAVIDAIGLAGEFFSSDPDLHTLATGYICGLPQPLAALVAAVDQVVVRSVAAPRP</sequence>
<keyword evidence="4" id="KW-0472">Membrane</keyword>
<reference evidence="5" key="1">
    <citation type="submission" date="2020-11" db="EMBL/GenBank/DDBJ databases">
        <title>Sequencing the genomes of 1000 actinobacteria strains.</title>
        <authorList>
            <person name="Klenk H.-P."/>
        </authorList>
    </citation>
    <scope>NUCLEOTIDE SEQUENCE</scope>
    <source>
        <strain evidence="5">DSM 45356</strain>
    </source>
</reference>
<keyword evidence="3" id="KW-0446">Lipid-binding</keyword>
<dbReference type="Proteomes" id="UP000622552">
    <property type="component" value="Unassembled WGS sequence"/>
</dbReference>
<protein>
    <submittedName>
        <fullName evidence="5">Putative nucleic acid-binding protein</fullName>
    </submittedName>
</protein>
<dbReference type="InterPro" id="IPR008628">
    <property type="entry name" value="GPP34-like"/>
</dbReference>
<dbReference type="InterPro" id="IPR038261">
    <property type="entry name" value="GPP34-like_sf"/>
</dbReference>
<dbReference type="GO" id="GO:0005737">
    <property type="term" value="C:cytoplasm"/>
    <property type="evidence" value="ECO:0007669"/>
    <property type="project" value="UniProtKB-ARBA"/>
</dbReference>
<keyword evidence="6" id="KW-1185">Reference proteome</keyword>
<dbReference type="AlphaFoldDB" id="A0A8J7GMM9"/>
<keyword evidence="2" id="KW-0333">Golgi apparatus</keyword>
<evidence type="ECO:0000256" key="2">
    <source>
        <dbReference type="ARBA" id="ARBA00023034"/>
    </source>
</evidence>
<dbReference type="GO" id="GO:0070273">
    <property type="term" value="F:phosphatidylinositol-4-phosphate binding"/>
    <property type="evidence" value="ECO:0007669"/>
    <property type="project" value="InterPro"/>
</dbReference>
<accession>A0A8J7GMM9</accession>
<dbReference type="Gene3D" id="1.10.3630.10">
    <property type="entry name" value="yeast vps74-n-term truncation variant domain like"/>
    <property type="match status" value="1"/>
</dbReference>
<evidence type="ECO:0000256" key="1">
    <source>
        <dbReference type="ARBA" id="ARBA00004255"/>
    </source>
</evidence>
<organism evidence="5 6">
    <name type="scientific">Longispora fulva</name>
    <dbReference type="NCBI Taxonomy" id="619741"/>
    <lineage>
        <taxon>Bacteria</taxon>
        <taxon>Bacillati</taxon>
        <taxon>Actinomycetota</taxon>
        <taxon>Actinomycetes</taxon>
        <taxon>Micromonosporales</taxon>
        <taxon>Micromonosporaceae</taxon>
        <taxon>Longispora</taxon>
    </lineage>
</organism>
<name>A0A8J7GMM9_9ACTN</name>
<dbReference type="EMBL" id="JADOUF010000001">
    <property type="protein sequence ID" value="MBG6138350.1"/>
    <property type="molecule type" value="Genomic_DNA"/>
</dbReference>